<organism evidence="2 3">
    <name type="scientific">Haemaphysalis longicornis</name>
    <name type="common">Bush tick</name>
    <dbReference type="NCBI Taxonomy" id="44386"/>
    <lineage>
        <taxon>Eukaryota</taxon>
        <taxon>Metazoa</taxon>
        <taxon>Ecdysozoa</taxon>
        <taxon>Arthropoda</taxon>
        <taxon>Chelicerata</taxon>
        <taxon>Arachnida</taxon>
        <taxon>Acari</taxon>
        <taxon>Parasitiformes</taxon>
        <taxon>Ixodida</taxon>
        <taxon>Ixodoidea</taxon>
        <taxon>Ixodidae</taxon>
        <taxon>Haemaphysalinae</taxon>
        <taxon>Haemaphysalis</taxon>
    </lineage>
</organism>
<proteinExistence type="predicted"/>
<protein>
    <submittedName>
        <fullName evidence="2">Uncharacterized protein</fullName>
    </submittedName>
</protein>
<dbReference type="EMBL" id="JABSTR010000005">
    <property type="protein sequence ID" value="KAH9369792.1"/>
    <property type="molecule type" value="Genomic_DNA"/>
</dbReference>
<evidence type="ECO:0000256" key="1">
    <source>
        <dbReference type="SAM" id="MobiDB-lite"/>
    </source>
</evidence>
<evidence type="ECO:0000313" key="2">
    <source>
        <dbReference type="EMBL" id="KAH9369792.1"/>
    </source>
</evidence>
<evidence type="ECO:0000313" key="3">
    <source>
        <dbReference type="Proteomes" id="UP000821853"/>
    </source>
</evidence>
<reference evidence="2 3" key="1">
    <citation type="journal article" date="2020" name="Cell">
        <title>Large-Scale Comparative Analyses of Tick Genomes Elucidate Their Genetic Diversity and Vector Capacities.</title>
        <authorList>
            <consortium name="Tick Genome and Microbiome Consortium (TIGMIC)"/>
            <person name="Jia N."/>
            <person name="Wang J."/>
            <person name="Shi W."/>
            <person name="Du L."/>
            <person name="Sun Y."/>
            <person name="Zhan W."/>
            <person name="Jiang J.F."/>
            <person name="Wang Q."/>
            <person name="Zhang B."/>
            <person name="Ji P."/>
            <person name="Bell-Sakyi L."/>
            <person name="Cui X.M."/>
            <person name="Yuan T.T."/>
            <person name="Jiang B.G."/>
            <person name="Yang W.F."/>
            <person name="Lam T.T."/>
            <person name="Chang Q.C."/>
            <person name="Ding S.J."/>
            <person name="Wang X.J."/>
            <person name="Zhu J.G."/>
            <person name="Ruan X.D."/>
            <person name="Zhao L."/>
            <person name="Wei J.T."/>
            <person name="Ye R.Z."/>
            <person name="Que T.C."/>
            <person name="Du C.H."/>
            <person name="Zhou Y.H."/>
            <person name="Cheng J.X."/>
            <person name="Dai P.F."/>
            <person name="Guo W.B."/>
            <person name="Han X.H."/>
            <person name="Huang E.J."/>
            <person name="Li L.F."/>
            <person name="Wei W."/>
            <person name="Gao Y.C."/>
            <person name="Liu J.Z."/>
            <person name="Shao H.Z."/>
            <person name="Wang X."/>
            <person name="Wang C.C."/>
            <person name="Yang T.C."/>
            <person name="Huo Q.B."/>
            <person name="Li W."/>
            <person name="Chen H.Y."/>
            <person name="Chen S.E."/>
            <person name="Zhou L.G."/>
            <person name="Ni X.B."/>
            <person name="Tian J.H."/>
            <person name="Sheng Y."/>
            <person name="Liu T."/>
            <person name="Pan Y.S."/>
            <person name="Xia L.Y."/>
            <person name="Li J."/>
            <person name="Zhao F."/>
            <person name="Cao W.C."/>
        </authorList>
    </citation>
    <scope>NUCLEOTIDE SEQUENCE [LARGE SCALE GENOMIC DNA]</scope>
    <source>
        <strain evidence="2">HaeL-2018</strain>
    </source>
</reference>
<keyword evidence="3" id="KW-1185">Reference proteome</keyword>
<dbReference type="AlphaFoldDB" id="A0A9J6G5I8"/>
<comment type="caution">
    <text evidence="2">The sequence shown here is derived from an EMBL/GenBank/DDBJ whole genome shotgun (WGS) entry which is preliminary data.</text>
</comment>
<sequence length="114" mass="11770">MIFQRTRLQNGAGRPDTCAKPAGTGSPRAGVCFPAAARLQCLGDIDLTIGTAARPAAVVHEAVCRMPKEELRIDGRACAGLASPGCRHSHGAVFACRARLGECTVSAAVGRVNV</sequence>
<dbReference type="VEuPathDB" id="VectorBase:HLOH_048954"/>
<dbReference type="Proteomes" id="UP000821853">
    <property type="component" value="Chromosome 3"/>
</dbReference>
<name>A0A9J6G5I8_HAELO</name>
<feature type="region of interest" description="Disordered" evidence="1">
    <location>
        <begin position="1"/>
        <end position="24"/>
    </location>
</feature>
<gene>
    <name evidence="2" type="ORF">HPB48_011621</name>
</gene>
<accession>A0A9J6G5I8</accession>